<dbReference type="SUPFAM" id="SSF54160">
    <property type="entry name" value="Chromo domain-like"/>
    <property type="match status" value="1"/>
</dbReference>
<accession>A0A1S3H9I1</accession>
<reference evidence="3" key="1">
    <citation type="submission" date="2025-08" db="UniProtKB">
        <authorList>
            <consortium name="RefSeq"/>
        </authorList>
    </citation>
    <scope>IDENTIFICATION</scope>
    <source>
        <tissue evidence="3">Gonads</tissue>
    </source>
</reference>
<organism evidence="2 3">
    <name type="scientific">Lingula anatina</name>
    <name type="common">Brachiopod</name>
    <name type="synonym">Lingula unguis</name>
    <dbReference type="NCBI Taxonomy" id="7574"/>
    <lineage>
        <taxon>Eukaryota</taxon>
        <taxon>Metazoa</taxon>
        <taxon>Spiralia</taxon>
        <taxon>Lophotrochozoa</taxon>
        <taxon>Brachiopoda</taxon>
        <taxon>Linguliformea</taxon>
        <taxon>Lingulata</taxon>
        <taxon>Lingulida</taxon>
        <taxon>Linguloidea</taxon>
        <taxon>Lingulidae</taxon>
        <taxon>Lingula</taxon>
    </lineage>
</organism>
<dbReference type="PANTHER" id="PTHR46585">
    <property type="entry name" value="INTEGRASE CORE DOMAIN CONTAINING PROTEIN"/>
    <property type="match status" value="1"/>
</dbReference>
<evidence type="ECO:0000259" key="1">
    <source>
        <dbReference type="PROSITE" id="PS50013"/>
    </source>
</evidence>
<evidence type="ECO:0000313" key="2">
    <source>
        <dbReference type="Proteomes" id="UP000085678"/>
    </source>
</evidence>
<dbReference type="CDD" id="cd00024">
    <property type="entry name" value="CD_CSD"/>
    <property type="match status" value="1"/>
</dbReference>
<dbReference type="InterPro" id="IPR016197">
    <property type="entry name" value="Chromo-like_dom_sf"/>
</dbReference>
<dbReference type="STRING" id="7574.A0A1S3H9I1"/>
<dbReference type="InterPro" id="IPR023780">
    <property type="entry name" value="Chromo_domain"/>
</dbReference>
<dbReference type="PANTHER" id="PTHR46585:SF1">
    <property type="entry name" value="CHROMO DOMAIN-CONTAINING PROTEIN"/>
    <property type="match status" value="1"/>
</dbReference>
<sequence>MSPTEASKENNSDVVWKNLYGDTIFEKAKFKFNTGDTVRLSKYRTPFAKGYEQGWTQELFTITQRLNRSPPVYKVEDYEGEEIEGVFYEPEMIRVVKKDDVYTVEKILKSRGKGKSREHFVKWRGYPEKFNSWIKASDVKTV</sequence>
<feature type="domain" description="Chromo" evidence="1">
    <location>
        <begin position="102"/>
        <end position="142"/>
    </location>
</feature>
<dbReference type="RefSeq" id="XP_013382755.1">
    <property type="nucleotide sequence ID" value="XM_013527301.1"/>
</dbReference>
<dbReference type="OrthoDB" id="6282662at2759"/>
<dbReference type="GeneID" id="106153394"/>
<dbReference type="InParanoid" id="A0A1S3H9I1"/>
<proteinExistence type="predicted"/>
<dbReference type="Gene3D" id="2.40.50.40">
    <property type="match status" value="1"/>
</dbReference>
<gene>
    <name evidence="3" type="primary">LOC106153394</name>
</gene>
<dbReference type="AlphaFoldDB" id="A0A1S3H9I1"/>
<dbReference type="InterPro" id="IPR000953">
    <property type="entry name" value="Chromo/chromo_shadow_dom"/>
</dbReference>
<dbReference type="PROSITE" id="PS50013">
    <property type="entry name" value="CHROMO_2"/>
    <property type="match status" value="1"/>
</dbReference>
<keyword evidence="2" id="KW-1185">Reference proteome</keyword>
<protein>
    <submittedName>
        <fullName evidence="3">Uncharacterized protein LOC106153394</fullName>
    </submittedName>
</protein>
<name>A0A1S3H9I1_LINAN</name>
<dbReference type="KEGG" id="lak:106153394"/>
<dbReference type="Pfam" id="PF00385">
    <property type="entry name" value="Chromo"/>
    <property type="match status" value="1"/>
</dbReference>
<dbReference type="SMART" id="SM00298">
    <property type="entry name" value="CHROMO"/>
    <property type="match status" value="1"/>
</dbReference>
<dbReference type="Proteomes" id="UP000085678">
    <property type="component" value="Unplaced"/>
</dbReference>
<evidence type="ECO:0000313" key="3">
    <source>
        <dbReference type="RefSeq" id="XP_013382755.1"/>
    </source>
</evidence>